<reference evidence="1 2" key="1">
    <citation type="journal article" date="2019" name="Nat. Ecol. Evol.">
        <title>Megaphylogeny resolves global patterns of mushroom evolution.</title>
        <authorList>
            <person name="Varga T."/>
            <person name="Krizsan K."/>
            <person name="Foldi C."/>
            <person name="Dima B."/>
            <person name="Sanchez-Garcia M."/>
            <person name="Sanchez-Ramirez S."/>
            <person name="Szollosi G.J."/>
            <person name="Szarkandi J.G."/>
            <person name="Papp V."/>
            <person name="Albert L."/>
            <person name="Andreopoulos W."/>
            <person name="Angelini C."/>
            <person name="Antonin V."/>
            <person name="Barry K.W."/>
            <person name="Bougher N.L."/>
            <person name="Buchanan P."/>
            <person name="Buyck B."/>
            <person name="Bense V."/>
            <person name="Catcheside P."/>
            <person name="Chovatia M."/>
            <person name="Cooper J."/>
            <person name="Damon W."/>
            <person name="Desjardin D."/>
            <person name="Finy P."/>
            <person name="Geml J."/>
            <person name="Haridas S."/>
            <person name="Hughes K."/>
            <person name="Justo A."/>
            <person name="Karasinski D."/>
            <person name="Kautmanova I."/>
            <person name="Kiss B."/>
            <person name="Kocsube S."/>
            <person name="Kotiranta H."/>
            <person name="LaButti K.M."/>
            <person name="Lechner B.E."/>
            <person name="Liimatainen K."/>
            <person name="Lipzen A."/>
            <person name="Lukacs Z."/>
            <person name="Mihaltcheva S."/>
            <person name="Morgado L.N."/>
            <person name="Niskanen T."/>
            <person name="Noordeloos M.E."/>
            <person name="Ohm R.A."/>
            <person name="Ortiz-Santana B."/>
            <person name="Ovrebo C."/>
            <person name="Racz N."/>
            <person name="Riley R."/>
            <person name="Savchenko A."/>
            <person name="Shiryaev A."/>
            <person name="Soop K."/>
            <person name="Spirin V."/>
            <person name="Szebenyi C."/>
            <person name="Tomsovsky M."/>
            <person name="Tulloss R.E."/>
            <person name="Uehling J."/>
            <person name="Grigoriev I.V."/>
            <person name="Vagvolgyi C."/>
            <person name="Papp T."/>
            <person name="Martin F.M."/>
            <person name="Miettinen O."/>
            <person name="Hibbett D.S."/>
            <person name="Nagy L.G."/>
        </authorList>
    </citation>
    <scope>NUCLEOTIDE SEQUENCE [LARGE SCALE GENOMIC DNA]</scope>
    <source>
        <strain evidence="1 2">CBS 962.96</strain>
    </source>
</reference>
<keyword evidence="2" id="KW-1185">Reference proteome</keyword>
<dbReference type="OrthoDB" id="2877316at2759"/>
<dbReference type="AlphaFoldDB" id="A0A4V4HGS9"/>
<accession>A0A4V4HGS9</accession>
<gene>
    <name evidence="1" type="ORF">K435DRAFT_470786</name>
</gene>
<dbReference type="SUPFAM" id="SSF52047">
    <property type="entry name" value="RNI-like"/>
    <property type="match status" value="1"/>
</dbReference>
<sequence>MGSPVSSDIADYLSGRRIGVDGPVFLSSSTSELLCIMLVNEKQRALERSAVSNKLLQEVDEQKGVIARIFNILSPIRRLPPELLIEIFLTYAELKNTRAKSETEVEEDDGEFTGPVYSDLVHGSDNVDLPHFLLLSQICFQWRNIVQQESRLWSRVSMRITHKQSLPDKKLVHGWLQRSGSFPLDISISTRDHTDLMECFIPFCERWRSLDLDMRSKGFEVLFDRKPLSLPNLRRLVIRKPIEPRSDPFAERLLGPRYDVPFLGKAFVNATQLSVFKYFPGRSYPEHNNIPSLFKCQLPFTHITTLCLVYDSVAPVSLQGILRACTLIQTCDLLNIPDGLGDVALPSSTLPDLRKLSLEFTGRIGSPRILNDLCLPKLESLALRHLTVPNAAATNAVPYSFIPNLLALRDRSGFQLHTFVFQRPAIQCSEPREDIKGLVAFLKLNPNLEVLDLEDCSFDISLLCRELKIDVRSSLEPLVRNLTRLRIAQSQGVPDHQGNVSGHLNPGIETDNNIAEMVLSRWNLPRSSEQSVSIYTSDMPVNGALVKQLKGGFTFQAYSRDLALDTMSRLNVCEMEGMPLRVTVGKQFG</sequence>
<name>A0A4V4HGS9_DENBC</name>
<dbReference type="Gene3D" id="3.80.10.10">
    <property type="entry name" value="Ribonuclease Inhibitor"/>
    <property type="match status" value="1"/>
</dbReference>
<protein>
    <submittedName>
        <fullName evidence="1">Uncharacterized protein</fullName>
    </submittedName>
</protein>
<proteinExistence type="predicted"/>
<dbReference type="Gene3D" id="1.20.1280.50">
    <property type="match status" value="1"/>
</dbReference>
<dbReference type="Proteomes" id="UP000297245">
    <property type="component" value="Unassembled WGS sequence"/>
</dbReference>
<dbReference type="InterPro" id="IPR032675">
    <property type="entry name" value="LRR_dom_sf"/>
</dbReference>
<evidence type="ECO:0000313" key="1">
    <source>
        <dbReference type="EMBL" id="THV00026.1"/>
    </source>
</evidence>
<evidence type="ECO:0000313" key="2">
    <source>
        <dbReference type="Proteomes" id="UP000297245"/>
    </source>
</evidence>
<organism evidence="1 2">
    <name type="scientific">Dendrothele bispora (strain CBS 962.96)</name>
    <dbReference type="NCBI Taxonomy" id="1314807"/>
    <lineage>
        <taxon>Eukaryota</taxon>
        <taxon>Fungi</taxon>
        <taxon>Dikarya</taxon>
        <taxon>Basidiomycota</taxon>
        <taxon>Agaricomycotina</taxon>
        <taxon>Agaricomycetes</taxon>
        <taxon>Agaricomycetidae</taxon>
        <taxon>Agaricales</taxon>
        <taxon>Agaricales incertae sedis</taxon>
        <taxon>Dendrothele</taxon>
    </lineage>
</organism>
<dbReference type="EMBL" id="ML179110">
    <property type="protein sequence ID" value="THV00026.1"/>
    <property type="molecule type" value="Genomic_DNA"/>
</dbReference>